<evidence type="ECO:0000313" key="3">
    <source>
        <dbReference type="EMBL" id="KAF7295082.1"/>
    </source>
</evidence>
<dbReference type="PANTHER" id="PTHR31836:SF28">
    <property type="entry name" value="SRCR DOMAIN-CONTAINING PROTEIN-RELATED"/>
    <property type="match status" value="1"/>
</dbReference>
<dbReference type="CDD" id="cd22191">
    <property type="entry name" value="DPBB_RlpA_EXP_N-like"/>
    <property type="match status" value="1"/>
</dbReference>
<evidence type="ECO:0000313" key="4">
    <source>
        <dbReference type="Proteomes" id="UP000636479"/>
    </source>
</evidence>
<dbReference type="GeneID" id="59349567"/>
<evidence type="ECO:0000256" key="1">
    <source>
        <dbReference type="ARBA" id="ARBA00022729"/>
    </source>
</evidence>
<dbReference type="SUPFAM" id="SSF50685">
    <property type="entry name" value="Barwin-like endoglucanases"/>
    <property type="match status" value="1"/>
</dbReference>
<dbReference type="RefSeq" id="XP_037216445.1">
    <property type="nucleotide sequence ID" value="XM_037367051.1"/>
</dbReference>
<feature type="signal peptide" evidence="2">
    <location>
        <begin position="1"/>
        <end position="19"/>
    </location>
</feature>
<dbReference type="AlphaFoldDB" id="A0A8H6VV68"/>
<feature type="chain" id="PRO_5034485638" evidence="2">
    <location>
        <begin position="20"/>
        <end position="207"/>
    </location>
</feature>
<dbReference type="PANTHER" id="PTHR31836">
    <property type="match status" value="1"/>
</dbReference>
<dbReference type="Proteomes" id="UP000636479">
    <property type="component" value="Unassembled WGS sequence"/>
</dbReference>
<dbReference type="Gene3D" id="2.40.40.10">
    <property type="entry name" value="RlpA-like domain"/>
    <property type="match status" value="1"/>
</dbReference>
<name>A0A8H6VV68_9AGAR</name>
<dbReference type="EMBL" id="JACAZF010000009">
    <property type="protein sequence ID" value="KAF7295082.1"/>
    <property type="molecule type" value="Genomic_DNA"/>
</dbReference>
<comment type="caution">
    <text evidence="3">The sequence shown here is derived from an EMBL/GenBank/DDBJ whole genome shotgun (WGS) entry which is preliminary data.</text>
</comment>
<dbReference type="OrthoDB" id="623670at2759"/>
<proteinExistence type="predicted"/>
<evidence type="ECO:0000256" key="2">
    <source>
        <dbReference type="SAM" id="SignalP"/>
    </source>
</evidence>
<keyword evidence="1 2" id="KW-0732">Signal</keyword>
<accession>A0A8H6VV68</accession>
<dbReference type="InterPro" id="IPR036908">
    <property type="entry name" value="RlpA-like_sf"/>
</dbReference>
<reference evidence="3" key="1">
    <citation type="submission" date="2020-05" db="EMBL/GenBank/DDBJ databases">
        <title>Mycena genomes resolve the evolution of fungal bioluminescence.</title>
        <authorList>
            <person name="Tsai I.J."/>
        </authorList>
    </citation>
    <scope>NUCLEOTIDE SEQUENCE</scope>
    <source>
        <strain evidence="3">171206Taipei</strain>
    </source>
</reference>
<gene>
    <name evidence="3" type="ORF">MIND_01046500</name>
</gene>
<protein>
    <submittedName>
        <fullName evidence="3">Uncharacterized protein</fullName>
    </submittedName>
</protein>
<organism evidence="3 4">
    <name type="scientific">Mycena indigotica</name>
    <dbReference type="NCBI Taxonomy" id="2126181"/>
    <lineage>
        <taxon>Eukaryota</taxon>
        <taxon>Fungi</taxon>
        <taxon>Dikarya</taxon>
        <taxon>Basidiomycota</taxon>
        <taxon>Agaricomycotina</taxon>
        <taxon>Agaricomycetes</taxon>
        <taxon>Agaricomycetidae</taxon>
        <taxon>Agaricales</taxon>
        <taxon>Marasmiineae</taxon>
        <taxon>Mycenaceae</taxon>
        <taxon>Mycena</taxon>
    </lineage>
</organism>
<sequence length="207" mass="22110">MLPLTYLFVLACASASAQAAIPRGSATHVQIEKRFSNARFTFFDTGLGACGSTNVGSDFIVALNSEVGDVHVSRQKLKSSQKQYGNGEHCYKMIEITYKGKTKQAQIVDMCPGCGFGALDFSTGLFDYFASEDLGVIYGSWKFLDGTVTTTTQKTTTRPLPTRTTSHIQLPISSTTPKPMVSPVAPAVLDDVRLALSALLGVVSIGA</sequence>
<dbReference type="InterPro" id="IPR051477">
    <property type="entry name" value="Expansin_CellWall"/>
</dbReference>
<keyword evidence="4" id="KW-1185">Reference proteome</keyword>